<gene>
    <name evidence="2" type="ORF">G127AT_08150</name>
</gene>
<dbReference type="InterPro" id="IPR012338">
    <property type="entry name" value="Beta-lactam/transpept-like"/>
</dbReference>
<dbReference type="Gene3D" id="3.40.710.10">
    <property type="entry name" value="DD-peptidase/beta-lactamase superfamily"/>
    <property type="match status" value="1"/>
</dbReference>
<dbReference type="Proteomes" id="UP000671914">
    <property type="component" value="Chromosome"/>
</dbReference>
<dbReference type="SUPFAM" id="SSF56601">
    <property type="entry name" value="beta-lactamase/transpeptidase-like"/>
    <property type="match status" value="1"/>
</dbReference>
<dbReference type="RefSeq" id="WP_210895852.1">
    <property type="nucleotide sequence ID" value="NZ_CP071696.1"/>
</dbReference>
<dbReference type="PROSITE" id="PS51257">
    <property type="entry name" value="PROKAR_LIPOPROTEIN"/>
    <property type="match status" value="1"/>
</dbReference>
<dbReference type="PANTHER" id="PTHR46825:SF7">
    <property type="entry name" value="D-ALANYL-D-ALANINE CARBOXYPEPTIDASE"/>
    <property type="match status" value="1"/>
</dbReference>
<reference evidence="2" key="1">
    <citation type="submission" date="2021-03" db="EMBL/GenBank/DDBJ databases">
        <title>Agromyces archimandritus sp. nov., isolated from the cockroach Archimandrita tessellata.</title>
        <authorList>
            <person name="Guzman J."/>
            <person name="Ortuzar M."/>
            <person name="Poehlein A."/>
            <person name="Daniel R."/>
            <person name="Trujillo M."/>
            <person name="Vilcinskas A."/>
        </authorList>
    </citation>
    <scope>NUCLEOTIDE SEQUENCE</scope>
    <source>
        <strain evidence="2">G127AT</strain>
    </source>
</reference>
<name>A0A975FJU7_9MICO</name>
<accession>A0A975FJU7</accession>
<dbReference type="EMBL" id="CP071696">
    <property type="protein sequence ID" value="QTX03355.1"/>
    <property type="molecule type" value="Genomic_DNA"/>
</dbReference>
<dbReference type="InterPro" id="IPR001466">
    <property type="entry name" value="Beta-lactam-related"/>
</dbReference>
<dbReference type="PANTHER" id="PTHR46825">
    <property type="entry name" value="D-ALANYL-D-ALANINE-CARBOXYPEPTIDASE/ENDOPEPTIDASE AMPH"/>
    <property type="match status" value="1"/>
</dbReference>
<feature type="domain" description="Beta-lactamase-related" evidence="1">
    <location>
        <begin position="83"/>
        <end position="371"/>
    </location>
</feature>
<proteinExistence type="predicted"/>
<dbReference type="AlphaFoldDB" id="A0A975FJU7"/>
<keyword evidence="2" id="KW-0378">Hydrolase</keyword>
<dbReference type="KEGG" id="aarc:G127AT_08150"/>
<evidence type="ECO:0000259" key="1">
    <source>
        <dbReference type="Pfam" id="PF00144"/>
    </source>
</evidence>
<evidence type="ECO:0000313" key="3">
    <source>
        <dbReference type="Proteomes" id="UP000671914"/>
    </source>
</evidence>
<dbReference type="InterPro" id="IPR050491">
    <property type="entry name" value="AmpC-like"/>
</dbReference>
<organism evidence="2 3">
    <name type="scientific">Agromyces archimandritae</name>
    <dbReference type="NCBI Taxonomy" id="2781962"/>
    <lineage>
        <taxon>Bacteria</taxon>
        <taxon>Bacillati</taxon>
        <taxon>Actinomycetota</taxon>
        <taxon>Actinomycetes</taxon>
        <taxon>Micrococcales</taxon>
        <taxon>Microbacteriaceae</taxon>
        <taxon>Agromyces</taxon>
    </lineage>
</organism>
<dbReference type="GO" id="GO:0016787">
    <property type="term" value="F:hydrolase activity"/>
    <property type="evidence" value="ECO:0007669"/>
    <property type="project" value="UniProtKB-KW"/>
</dbReference>
<protein>
    <submittedName>
        <fullName evidence="2">Serine hydrolase</fullName>
    </submittedName>
</protein>
<evidence type="ECO:0000313" key="2">
    <source>
        <dbReference type="EMBL" id="QTX03355.1"/>
    </source>
</evidence>
<sequence length="423" mass="43726">MAERLGGIRRVLVVGTAIVALIALAGCTSPATDRYKQVAGSFDDDRAAALQGVLEEAVRLSGSSGGIAGVWSPWAGEWTAAVGTESFEEGSAPVTEKTGIRMATSTAAITCTIMLRLAEEDKIDPDAPVAELLRDMPGLHGATPAQLCQNTSGIADYYGQLKPQFLGNPQREWSTLELISNALAMKRTGTAGHTFSYSRGGILLLALALERTTGSSWNSLAERYVFDPLELEHTRLPAGSEKLGAGSLHGYSAAFSDKKPVCDQRLDLGASSSSTGGGAAGAVSTLAELHTMAQAFASGALLSEESAEAQWAAIPMGSKAAGWQDYGLGAAQYGPLRGIAGEVPGALTAVFADAGSGLTVVVALNNSTSGSALVRETAFAMASIGAKADAAKGRERPFVELPWSLEQAQEKMAKFGKCPAAAE</sequence>
<keyword evidence="3" id="KW-1185">Reference proteome</keyword>
<dbReference type="Pfam" id="PF00144">
    <property type="entry name" value="Beta-lactamase"/>
    <property type="match status" value="1"/>
</dbReference>